<dbReference type="InterPro" id="IPR014017">
    <property type="entry name" value="DNA_helicase_UvrD-like_C"/>
</dbReference>
<dbReference type="InterPro" id="IPR000212">
    <property type="entry name" value="DNA_helicase_UvrD/REP"/>
</dbReference>
<reference evidence="14" key="1">
    <citation type="journal article" date="2012" name="Stand. Genomic Sci.">
        <title>Permanent draft genome sequence of the gliding predator Saprospira grandis strain Sa g1 (= HR1).</title>
        <authorList>
            <person name="Mavromatis K."/>
            <person name="Chertkov O."/>
            <person name="Lapidus A."/>
            <person name="Nolan M."/>
            <person name="Lucas S."/>
            <person name="Tice H."/>
            <person name="Del Rio T.G."/>
            <person name="Cheng J.F."/>
            <person name="Han C."/>
            <person name="Tapia R."/>
            <person name="Bruce D."/>
            <person name="Goodwin L.A."/>
            <person name="Pitluck S."/>
            <person name="Huntemann M."/>
            <person name="Liolios K."/>
            <person name="Pagani I."/>
            <person name="Ivanova N."/>
            <person name="Mikhailova N."/>
            <person name="Pati A."/>
            <person name="Chen A."/>
            <person name="Palaniappan K."/>
            <person name="Land M."/>
            <person name="Brambilla E.M."/>
            <person name="Rohde M."/>
            <person name="Spring S."/>
            <person name="Goker M."/>
            <person name="Detter J.C."/>
            <person name="Bristow J."/>
            <person name="Eisen J.A."/>
            <person name="Markowitz V."/>
            <person name="Hugenholtz P."/>
            <person name="Kyrpides N.C."/>
            <person name="Klenk H.P."/>
            <person name="Woyke T."/>
        </authorList>
    </citation>
    <scope>NUCLEOTIDE SEQUENCE [LARGE SCALE GENOMIC DNA]</scope>
    <source>
        <strain evidence="14">DSM 2844</strain>
    </source>
</reference>
<dbReference type="GO" id="GO:0004527">
    <property type="term" value="F:exonuclease activity"/>
    <property type="evidence" value="ECO:0007669"/>
    <property type="project" value="UniProtKB-KW"/>
</dbReference>
<keyword evidence="13" id="KW-0540">Nuclease</keyword>
<comment type="catalytic activity">
    <reaction evidence="6">
        <text>Couples ATP hydrolysis with the unwinding of duplex DNA by translocating in the 3'-5' direction.</text>
        <dbReference type="EC" id="5.6.2.4"/>
    </reaction>
</comment>
<dbReference type="GO" id="GO:0000725">
    <property type="term" value="P:recombinational repair"/>
    <property type="evidence" value="ECO:0007669"/>
    <property type="project" value="TreeGrafter"/>
</dbReference>
<feature type="domain" description="UvrD-like helicase C-terminal" evidence="12">
    <location>
        <begin position="426"/>
        <end position="712"/>
    </location>
</feature>
<keyword evidence="5" id="KW-0413">Isomerase</keyword>
<evidence type="ECO:0000259" key="12">
    <source>
        <dbReference type="PROSITE" id="PS51217"/>
    </source>
</evidence>
<dbReference type="GO" id="GO:0043138">
    <property type="term" value="F:3'-5' DNA helicase activity"/>
    <property type="evidence" value="ECO:0007669"/>
    <property type="project" value="UniProtKB-EC"/>
</dbReference>
<dbReference type="AlphaFoldDB" id="J0XTH4"/>
<dbReference type="EC" id="5.6.2.4" evidence="7"/>
<gene>
    <name evidence="13" type="ORF">SapgrDRAFT_0461</name>
</gene>
<name>J0XTH4_9BACT</name>
<dbReference type="PROSITE" id="PS51198">
    <property type="entry name" value="UVRD_HELICASE_ATP_BIND"/>
    <property type="match status" value="1"/>
</dbReference>
<evidence type="ECO:0000256" key="3">
    <source>
        <dbReference type="ARBA" id="ARBA00022806"/>
    </source>
</evidence>
<evidence type="ECO:0000256" key="7">
    <source>
        <dbReference type="ARBA" id="ARBA00034808"/>
    </source>
</evidence>
<keyword evidence="13" id="KW-0269">Exonuclease</keyword>
<evidence type="ECO:0000256" key="9">
    <source>
        <dbReference type="ARBA" id="ARBA00048988"/>
    </source>
</evidence>
<dbReference type="Pfam" id="PF13361">
    <property type="entry name" value="UvrD_C"/>
    <property type="match status" value="1"/>
</dbReference>
<dbReference type="Proteomes" id="UP000005113">
    <property type="component" value="Unassembled WGS sequence"/>
</dbReference>
<evidence type="ECO:0000256" key="4">
    <source>
        <dbReference type="ARBA" id="ARBA00022840"/>
    </source>
</evidence>
<dbReference type="GO" id="GO:0003677">
    <property type="term" value="F:DNA binding"/>
    <property type="evidence" value="ECO:0007669"/>
    <property type="project" value="InterPro"/>
</dbReference>
<dbReference type="OrthoDB" id="9810135at2"/>
<evidence type="ECO:0000313" key="14">
    <source>
        <dbReference type="Proteomes" id="UP000005113"/>
    </source>
</evidence>
<keyword evidence="1 10" id="KW-0547">Nucleotide-binding</keyword>
<keyword evidence="2 10" id="KW-0378">Hydrolase</keyword>
<dbReference type="EMBL" id="JH719942">
    <property type="protein sequence ID" value="EJF52206.1"/>
    <property type="molecule type" value="Genomic_DNA"/>
</dbReference>
<organism evidence="13 14">
    <name type="scientific">Saprospira grandis DSM 2844</name>
    <dbReference type="NCBI Taxonomy" id="694433"/>
    <lineage>
        <taxon>Bacteria</taxon>
        <taxon>Pseudomonadati</taxon>
        <taxon>Bacteroidota</taxon>
        <taxon>Saprospiria</taxon>
        <taxon>Saprospirales</taxon>
        <taxon>Saprospiraceae</taxon>
        <taxon>Saprospira</taxon>
    </lineage>
</organism>
<feature type="domain" description="UvrD-like helicase ATP-binding" evidence="11">
    <location>
        <begin position="1"/>
        <end position="413"/>
    </location>
</feature>
<evidence type="ECO:0000256" key="1">
    <source>
        <dbReference type="ARBA" id="ARBA00022741"/>
    </source>
</evidence>
<evidence type="ECO:0000256" key="5">
    <source>
        <dbReference type="ARBA" id="ARBA00023235"/>
    </source>
</evidence>
<feature type="binding site" evidence="10">
    <location>
        <begin position="12"/>
        <end position="19"/>
    </location>
    <ligand>
        <name>ATP</name>
        <dbReference type="ChEBI" id="CHEBI:30616"/>
    </ligand>
</feature>
<protein>
    <recommendedName>
        <fullName evidence="7">DNA 3'-5' helicase</fullName>
        <ecNumber evidence="7">5.6.2.4</ecNumber>
    </recommendedName>
    <alternativeName>
        <fullName evidence="8">DNA 3'-5' helicase II</fullName>
    </alternativeName>
</protein>
<dbReference type="Gene3D" id="3.40.50.300">
    <property type="entry name" value="P-loop containing nucleotide triphosphate hydrolases"/>
    <property type="match status" value="4"/>
</dbReference>
<evidence type="ECO:0000256" key="10">
    <source>
        <dbReference type="PROSITE-ProRule" id="PRU00560"/>
    </source>
</evidence>
<dbReference type="Pfam" id="PF00580">
    <property type="entry name" value="UvrD-helicase"/>
    <property type="match status" value="1"/>
</dbReference>
<evidence type="ECO:0000259" key="11">
    <source>
        <dbReference type="PROSITE" id="PS51198"/>
    </source>
</evidence>
<dbReference type="RefSeq" id="WP_002657014.1">
    <property type="nucleotide sequence ID" value="NZ_JH719942.1"/>
</dbReference>
<dbReference type="PANTHER" id="PTHR11070">
    <property type="entry name" value="UVRD / RECB / PCRA DNA HELICASE FAMILY MEMBER"/>
    <property type="match status" value="1"/>
</dbReference>
<sequence>MQEKMQLKIISAGAGSGKTYTLTQQMAELLIPKDGQPAEVRASGILATTFTNKAAAELKERVRVKLLEEGMSQEADELGQAMIGTVHAVGVQLLKRFAFEAGLSPEMDIIAEGEQSQIFNQSLSTILTEERSLQMEMLSKRLGYEEQGFYGRDWRSDILQLTDLARSNNLDAAALEESATASVRSLLALLPSRSAKTAAALDQQLRSYLENTLLAVLEIEDGTKSRQTLISKLRSFQNKLRARGYLHWSEWVALGKACGKAPKKCKEAVEELKELTDGHESHPQFQEDLSQYIEQLFALAQAAIDEYETYKTSRGLIDYTDMEVYILKLLEQPLVREVLEEELDLLLVDEFQDTNPIQLKIFLDLSRLAKRSIWVGDPKQSIYGFRGAAPELMQAVVEQAKEMQVLGNSWRSRQDLVHFTNGLFCKAFPDLGEERVALEVAPPFKKELEPQGLGHALEHWVIDFKEGKRRPGKPWPHRALAHAIAQLLKEGRMIRPRGKGQMRPLQAGDIAVLCRSNQTCQDLAEQLAEEGLKASIARKGLLKTPEASLLHACLKFILNPQDSLSVAELKLLLEAQSLEEIVKDRLKYLEREQEQKKYKLWGESGQIKRLLHLAQQLPEMSATEIVNLVIEKMNLRNVVARWGNANQRFANLDALRSKALEYEENCNRLHNAATLGGFLLWLDHLEREGLDAQASSQSQDAVNVLTYHKSKGLEWPFVVCYELEKSLRENYFGFQLISTQEEVDLKNPLANRLISFWPNPYGKQSQKTNLVENIKALLQTALRKKAQLQEESRLLYVGVTRARDYLALPIFLQQKNWGLNWLNRSFHLGDEEMQTVDPDSDFCIWDWKGNALPVQRMQLELFKEIDPLEAEQEEEVFPYLQAFKGEQDHLAAQPETAEQLMGEIEMPILGEYPYLPGLPIEDISEEEEERLGQLLQLYLRADQLDYALSLREQTAQQLLEDFELKHQLNSLQLMRLSQQFHQSLQAFGPMQLHRARRFRFQQDRQVFRGQVDYYFFSEEEERQILMLDVLYTYEGWKQKSHRIREAAAKLYAAKNALAQAGYSASCYLHFPLSGLYVEVAPSLVGEEEEDF</sequence>
<dbReference type="InterPro" id="IPR027417">
    <property type="entry name" value="P-loop_NTPase"/>
</dbReference>
<evidence type="ECO:0000313" key="13">
    <source>
        <dbReference type="EMBL" id="EJF52206.1"/>
    </source>
</evidence>
<evidence type="ECO:0000256" key="2">
    <source>
        <dbReference type="ARBA" id="ARBA00022801"/>
    </source>
</evidence>
<evidence type="ECO:0000256" key="6">
    <source>
        <dbReference type="ARBA" id="ARBA00034617"/>
    </source>
</evidence>
<evidence type="ECO:0000256" key="8">
    <source>
        <dbReference type="ARBA" id="ARBA00034923"/>
    </source>
</evidence>
<accession>J0XTH4</accession>
<keyword evidence="3 10" id="KW-0347">Helicase</keyword>
<dbReference type="PANTHER" id="PTHR11070:SF2">
    <property type="entry name" value="ATP-DEPENDENT DNA HELICASE SRS2"/>
    <property type="match status" value="1"/>
</dbReference>
<dbReference type="InterPro" id="IPR014016">
    <property type="entry name" value="UvrD-like_ATP-bd"/>
</dbReference>
<keyword evidence="4 10" id="KW-0067">ATP-binding</keyword>
<dbReference type="PROSITE" id="PS51217">
    <property type="entry name" value="UVRD_HELICASE_CTER"/>
    <property type="match status" value="1"/>
</dbReference>
<proteinExistence type="predicted"/>
<comment type="catalytic activity">
    <reaction evidence="9">
        <text>ATP + H2O = ADP + phosphate + H(+)</text>
        <dbReference type="Rhea" id="RHEA:13065"/>
        <dbReference type="ChEBI" id="CHEBI:15377"/>
        <dbReference type="ChEBI" id="CHEBI:15378"/>
        <dbReference type="ChEBI" id="CHEBI:30616"/>
        <dbReference type="ChEBI" id="CHEBI:43474"/>
        <dbReference type="ChEBI" id="CHEBI:456216"/>
        <dbReference type="EC" id="5.6.2.4"/>
    </reaction>
</comment>
<dbReference type="SUPFAM" id="SSF52540">
    <property type="entry name" value="P-loop containing nucleoside triphosphate hydrolases"/>
    <property type="match status" value="1"/>
</dbReference>
<dbReference type="HOGENOM" id="CLU_001114_1_2_10"/>
<dbReference type="GO" id="GO:0005524">
    <property type="term" value="F:ATP binding"/>
    <property type="evidence" value="ECO:0007669"/>
    <property type="project" value="UniProtKB-UniRule"/>
</dbReference>
<dbReference type="GO" id="GO:0016887">
    <property type="term" value="F:ATP hydrolysis activity"/>
    <property type="evidence" value="ECO:0007669"/>
    <property type="project" value="RHEA"/>
</dbReference>